<proteinExistence type="predicted"/>
<evidence type="ECO:0000313" key="2">
    <source>
        <dbReference type="Proteomes" id="UP000001340"/>
    </source>
</evidence>
<name>A0A0E2D0E6_LEPIR</name>
<dbReference type="Proteomes" id="UP000001340">
    <property type="component" value="Unassembled WGS sequence"/>
</dbReference>
<reference evidence="1 2" key="1">
    <citation type="submission" date="2012-10" db="EMBL/GenBank/DDBJ databases">
        <authorList>
            <person name="Harkins D.M."/>
            <person name="Durkin A.S."/>
            <person name="Brinkac L.M."/>
            <person name="Haft D.H."/>
            <person name="Selengut J.D."/>
            <person name="Sanka R."/>
            <person name="DePew J."/>
            <person name="Purushe J."/>
            <person name="Chanthongthip A."/>
            <person name="Lattana O."/>
            <person name="Phetsouvanh R."/>
            <person name="Newton P.N."/>
            <person name="Vinetz J.M."/>
            <person name="Sutton G.G."/>
            <person name="Nierman W.C."/>
            <person name="Fouts D.E."/>
        </authorList>
    </citation>
    <scope>NUCLEOTIDE SEQUENCE [LARGE SCALE GENOMIC DNA]</scope>
    <source>
        <strain evidence="1 2">UI 12758</strain>
    </source>
</reference>
<gene>
    <name evidence="1" type="ORF">LEP1GSC105_1869</name>
</gene>
<evidence type="ECO:0000313" key="1">
    <source>
        <dbReference type="EMBL" id="EKR53048.1"/>
    </source>
</evidence>
<dbReference type="AlphaFoldDB" id="A0A0E2D0E6"/>
<dbReference type="EMBL" id="AHNR02000068">
    <property type="protein sequence ID" value="EKR53048.1"/>
    <property type="molecule type" value="Genomic_DNA"/>
</dbReference>
<accession>A0A0E2D0E6</accession>
<sequence length="37" mass="4425">MFSYDFEILSKNFSAIDFNIPIGSSTRMLTGWFVFWR</sequence>
<comment type="caution">
    <text evidence="1">The sequence shown here is derived from an EMBL/GenBank/DDBJ whole genome shotgun (WGS) entry which is preliminary data.</text>
</comment>
<protein>
    <submittedName>
        <fullName evidence="1">Uncharacterized protein</fullName>
    </submittedName>
</protein>
<organism evidence="1 2">
    <name type="scientific">Leptospira interrogans str. UI 12758</name>
    <dbReference type="NCBI Taxonomy" id="1049938"/>
    <lineage>
        <taxon>Bacteria</taxon>
        <taxon>Pseudomonadati</taxon>
        <taxon>Spirochaetota</taxon>
        <taxon>Spirochaetia</taxon>
        <taxon>Leptospirales</taxon>
        <taxon>Leptospiraceae</taxon>
        <taxon>Leptospira</taxon>
    </lineage>
</organism>